<proteinExistence type="predicted"/>
<protein>
    <submittedName>
        <fullName evidence="1">Catalase</fullName>
    </submittedName>
</protein>
<evidence type="ECO:0000313" key="1">
    <source>
        <dbReference type="EMBL" id="ARC36550.1"/>
    </source>
</evidence>
<dbReference type="Gene3D" id="2.40.180.10">
    <property type="entry name" value="Catalase core domain"/>
    <property type="match status" value="1"/>
</dbReference>
<dbReference type="RefSeq" id="WP_080621224.1">
    <property type="nucleotide sequence ID" value="NZ_CAWMZI010000001.1"/>
</dbReference>
<organism evidence="1 2">
    <name type="scientific">Paracoccus yeei</name>
    <dbReference type="NCBI Taxonomy" id="147645"/>
    <lineage>
        <taxon>Bacteria</taxon>
        <taxon>Pseudomonadati</taxon>
        <taxon>Pseudomonadota</taxon>
        <taxon>Alphaproteobacteria</taxon>
        <taxon>Rhodobacterales</taxon>
        <taxon>Paracoccaceae</taxon>
        <taxon>Paracoccus</taxon>
    </lineage>
</organism>
<dbReference type="EMBL" id="CP020442">
    <property type="protein sequence ID" value="ARC36550.1"/>
    <property type="molecule type" value="Genomic_DNA"/>
</dbReference>
<dbReference type="GO" id="GO:0020037">
    <property type="term" value="F:heme binding"/>
    <property type="evidence" value="ECO:0007669"/>
    <property type="project" value="InterPro"/>
</dbReference>
<dbReference type="PANTHER" id="PTHR36195:SF4">
    <property type="entry name" value="DOMAIN PROTEIN, PUTATIVE (AFU_ORTHOLOGUE AFUA_5G01990)-RELATED"/>
    <property type="match status" value="1"/>
</dbReference>
<dbReference type="CDD" id="cd08152">
    <property type="entry name" value="y4iL_like"/>
    <property type="match status" value="1"/>
</dbReference>
<accession>A0A1V0GRW7</accession>
<dbReference type="STRING" id="147645.A6J80_09295"/>
<gene>
    <name evidence="1" type="ORF">A6J80_09295</name>
</gene>
<dbReference type="AlphaFoldDB" id="A0A1V0GRW7"/>
<dbReference type="KEGG" id="pye:A6J80_09295"/>
<dbReference type="InterPro" id="IPR020835">
    <property type="entry name" value="Catalase_sf"/>
</dbReference>
<dbReference type="SUPFAM" id="SSF56634">
    <property type="entry name" value="Heme-dependent catalase-like"/>
    <property type="match status" value="1"/>
</dbReference>
<name>A0A1V0GRW7_9RHOB</name>
<dbReference type="Proteomes" id="UP000191257">
    <property type="component" value="Chromosome"/>
</dbReference>
<reference evidence="1" key="1">
    <citation type="submission" date="2017-12" db="EMBL/GenBank/DDBJ databases">
        <title>FDA dAtabase for Regulatory Grade micrObial Sequences (FDA-ARGOS): Supporting development and validation of Infectious Disease Dx tests.</title>
        <authorList>
            <person name="Campos J."/>
            <person name="Goldberg B."/>
            <person name="Tallon L."/>
            <person name="Sadzewicz L."/>
            <person name="Sengamalay N."/>
            <person name="Ott S."/>
            <person name="Godinez A."/>
            <person name="Nagaraj S."/>
            <person name="Vyas G."/>
            <person name="Aluvathingal J."/>
            <person name="Nadendla S."/>
            <person name="Geyer C."/>
            <person name="Nandy P."/>
            <person name="Hobson J."/>
            <person name="Sichtig H."/>
        </authorList>
    </citation>
    <scope>NUCLEOTIDE SEQUENCE</scope>
    <source>
        <strain evidence="1">FDAARGOS_252</strain>
    </source>
</reference>
<keyword evidence="2" id="KW-1185">Reference proteome</keyword>
<dbReference type="eggNOG" id="COG0753">
    <property type="taxonomic scope" value="Bacteria"/>
</dbReference>
<dbReference type="PANTHER" id="PTHR36195">
    <property type="entry name" value="DOMAIN PROTEIN, PUTATIVE (AFU_ORTHOLOGUE AFUA_5G01990)-RELATED-RELATED"/>
    <property type="match status" value="1"/>
</dbReference>
<evidence type="ECO:0000313" key="2">
    <source>
        <dbReference type="Proteomes" id="UP000191257"/>
    </source>
</evidence>
<sequence>MCPDRLPLRYSDDLETIDPAREAATVEDLIQSFRHILTTTFRDYGHAVRGVHAKAHAVLRGRLVVDATLPPELAQGLFAQPGEYPAWLRISTNPGDLISDTVALPRGIALKVENVPGPRLDADSVGAQDFLMINGPVFAVPRAQDFAGQLKLLAATTDRAEGAKIALSKTLQAVNAALGMVGLESTALAGMGGAPQTDPLGETYFSATPFRYGDHVAKFRLRPLSPALTALTGKPIDMGAAENPIRAQIRREMAGIDGEWAFEVQLARDPERQPIEDASALWDEAEAPFVQVATLYLPRQDSWDAEAVEQADDRMRFSPWNGIMAHRPLGSVNRARRDTYRYSAHFRAEANGCPIHGLQEGDR</sequence>